<name>A0A423W9T0_CYTCH</name>
<proteinExistence type="predicted"/>
<dbReference type="AlphaFoldDB" id="A0A423W9T0"/>
<protein>
    <submittedName>
        <fullName evidence="1">Uncharacterized protein</fullName>
    </submittedName>
</protein>
<comment type="caution">
    <text evidence="1">The sequence shown here is derived from an EMBL/GenBank/DDBJ whole genome shotgun (WGS) entry which is preliminary data.</text>
</comment>
<organism evidence="1 2">
    <name type="scientific">Cytospora chrysosperma</name>
    <name type="common">Cytospora canker fungus</name>
    <name type="synonym">Sphaeria chrysosperma</name>
    <dbReference type="NCBI Taxonomy" id="252740"/>
    <lineage>
        <taxon>Eukaryota</taxon>
        <taxon>Fungi</taxon>
        <taxon>Dikarya</taxon>
        <taxon>Ascomycota</taxon>
        <taxon>Pezizomycotina</taxon>
        <taxon>Sordariomycetes</taxon>
        <taxon>Sordariomycetidae</taxon>
        <taxon>Diaporthales</taxon>
        <taxon>Cytosporaceae</taxon>
        <taxon>Cytospora</taxon>
    </lineage>
</organism>
<evidence type="ECO:0000313" key="2">
    <source>
        <dbReference type="Proteomes" id="UP000284375"/>
    </source>
</evidence>
<reference evidence="1 2" key="1">
    <citation type="submission" date="2015-09" db="EMBL/GenBank/DDBJ databases">
        <title>Host preference determinants of Valsa canker pathogens revealed by comparative genomics.</title>
        <authorList>
            <person name="Yin Z."/>
            <person name="Huang L."/>
        </authorList>
    </citation>
    <scope>NUCLEOTIDE SEQUENCE [LARGE SCALE GENOMIC DNA]</scope>
    <source>
        <strain evidence="1 2">YSFL</strain>
    </source>
</reference>
<gene>
    <name evidence="1" type="ORF">VSDG_03465</name>
</gene>
<evidence type="ECO:0000313" key="1">
    <source>
        <dbReference type="EMBL" id="ROW00116.1"/>
    </source>
</evidence>
<sequence length="215" mass="24167">MGTRGLASPYMKMLLTEMFDSIISTLEKGLIRNPAIVIGTEGIMFNDLWDMPDRHDLNSGKGNYVILCRNDFTGILSGYGGAACGIYGIIGRWTLVNGNHWLSAQKKDTGPVCKELYDQLRTPGADFRFKSIFAWPDGTAGPEEMHCQLGEGIEVIMFDLLSRTPVTHHLRNRAYHERIRMKANDIIEQWDNDDTFGFKIGPLPVVRTSLVWAVD</sequence>
<accession>A0A423W9T0</accession>
<dbReference type="Proteomes" id="UP000284375">
    <property type="component" value="Unassembled WGS sequence"/>
</dbReference>
<dbReference type="EMBL" id="LJZO01000009">
    <property type="protein sequence ID" value="ROW00116.1"/>
    <property type="molecule type" value="Genomic_DNA"/>
</dbReference>
<keyword evidence="2" id="KW-1185">Reference proteome</keyword>